<evidence type="ECO:0000313" key="3">
    <source>
        <dbReference type="Proteomes" id="UP000197058"/>
    </source>
</evidence>
<dbReference type="PANTHER" id="PTHR36433">
    <property type="entry name" value="HYPOTHETICAL CYTOSOLIC PROTEIN"/>
    <property type="match status" value="1"/>
</dbReference>
<dbReference type="NCBIfam" id="TIGR01655">
    <property type="entry name" value="yxeA_fam"/>
    <property type="match status" value="1"/>
</dbReference>
<evidence type="ECO:0000313" key="2">
    <source>
        <dbReference type="EMBL" id="ASE34790.1"/>
    </source>
</evidence>
<gene>
    <name evidence="2" type="ORF">CEP64_09360</name>
</gene>
<dbReference type="AlphaFoldDB" id="A0AAI8DIU7"/>
<dbReference type="EMBL" id="CP022046">
    <property type="protein sequence ID" value="ASE34790.1"/>
    <property type="molecule type" value="Genomic_DNA"/>
</dbReference>
<protein>
    <submittedName>
        <fullName evidence="2">DUF1093 domain-containing protein</fullName>
    </submittedName>
</protein>
<name>A0AAI8DIU7_MAMSC</name>
<keyword evidence="1" id="KW-1133">Transmembrane helix</keyword>
<dbReference type="Proteomes" id="UP000197058">
    <property type="component" value="Chromosome"/>
</dbReference>
<accession>A0AAI8DIU7</accession>
<dbReference type="Gene3D" id="2.40.50.480">
    <property type="match status" value="1"/>
</dbReference>
<reference evidence="3" key="1">
    <citation type="submission" date="2017-06" db="EMBL/GenBank/DDBJ databases">
        <title>FDA dAtabase for Regulatory Grade micrObial Sequences (FDA-ARGOS): Supporting development and validation of Infectious Disease Dx tests.</title>
        <authorList>
            <person name="Goldberg B."/>
            <person name="Campos J."/>
            <person name="Tallon L."/>
            <person name="Sadzewicz L."/>
            <person name="Sengamalay N."/>
            <person name="Ott S."/>
            <person name="Godinez A."/>
            <person name="Nagaraj S."/>
            <person name="Vavikolanu K."/>
            <person name="Nadendla S."/>
            <person name="George J."/>
            <person name="Geyer C."/>
            <person name="Sichtig H."/>
        </authorList>
    </citation>
    <scope>NUCLEOTIDE SEQUENCE [LARGE SCALE GENOMIC DNA]</scope>
    <source>
        <strain evidence="3">FDAARGOS_285</strain>
    </source>
</reference>
<keyword evidence="1" id="KW-0812">Transmembrane</keyword>
<dbReference type="KEGG" id="sscu:CEP64_09360"/>
<evidence type="ECO:0000256" key="1">
    <source>
        <dbReference type="SAM" id="Phobius"/>
    </source>
</evidence>
<dbReference type="InterPro" id="IPR036166">
    <property type="entry name" value="YxeA-like_sf"/>
</dbReference>
<dbReference type="Pfam" id="PF06486">
    <property type="entry name" value="DUF1093"/>
    <property type="match status" value="1"/>
</dbReference>
<dbReference type="InterPro" id="IPR006542">
    <property type="entry name" value="DUF1093"/>
</dbReference>
<sequence>MMLSFYLKGEITLKGLLKGIVFLVIFVILCCCLLIVIFSTSGSSEIKGVSDQLNPFMKEKYAYVKTKLPDAVEEHNIRRYKQDIVDEDGKRTKVEFISSDELKTNHYLKIKHKGTHVESFEEVDKSEIPKKALNAIE</sequence>
<dbReference type="SUPFAM" id="SSF159121">
    <property type="entry name" value="BC4932-like"/>
    <property type="match status" value="1"/>
</dbReference>
<feature type="transmembrane region" description="Helical" evidence="1">
    <location>
        <begin position="20"/>
        <end position="38"/>
    </location>
</feature>
<dbReference type="PANTHER" id="PTHR36433:SF2">
    <property type="entry name" value="YXEA FAMILY PROTEIN"/>
    <property type="match status" value="1"/>
</dbReference>
<keyword evidence="1" id="KW-0472">Membrane</keyword>
<organism evidence="2 3">
    <name type="scientific">Mammaliicoccus sciuri</name>
    <name type="common">Staphylococcus sciuri</name>
    <dbReference type="NCBI Taxonomy" id="1296"/>
    <lineage>
        <taxon>Bacteria</taxon>
        <taxon>Bacillati</taxon>
        <taxon>Bacillota</taxon>
        <taxon>Bacilli</taxon>
        <taxon>Bacillales</taxon>
        <taxon>Staphylococcaceae</taxon>
        <taxon>Mammaliicoccus</taxon>
    </lineage>
</organism>
<proteinExistence type="predicted"/>